<reference evidence="2 3" key="1">
    <citation type="submission" date="2018-03" db="EMBL/GenBank/DDBJ databases">
        <title>Genomic Encyclopedia of Archaeal and Bacterial Type Strains, Phase II (KMG-II): from individual species to whole genera.</title>
        <authorList>
            <person name="Goeker M."/>
        </authorList>
    </citation>
    <scope>NUCLEOTIDE SEQUENCE [LARGE SCALE GENOMIC DNA]</scope>
    <source>
        <strain evidence="2 3">DSM 18107</strain>
    </source>
</reference>
<dbReference type="InterPro" id="IPR007138">
    <property type="entry name" value="ABM_dom"/>
</dbReference>
<dbReference type="AlphaFoldDB" id="A0A2P8GE15"/>
<keyword evidence="2" id="KW-0560">Oxidoreductase</keyword>
<dbReference type="GO" id="GO:0004497">
    <property type="term" value="F:monooxygenase activity"/>
    <property type="evidence" value="ECO:0007669"/>
    <property type="project" value="UniProtKB-KW"/>
</dbReference>
<feature type="domain" description="ABM" evidence="1">
    <location>
        <begin position="8"/>
        <end position="98"/>
    </location>
</feature>
<keyword evidence="2" id="KW-0503">Monooxygenase</keyword>
<evidence type="ECO:0000259" key="1">
    <source>
        <dbReference type="PROSITE" id="PS51725"/>
    </source>
</evidence>
<organism evidence="2 3">
    <name type="scientific">Chitinophaga ginsengisoli</name>
    <dbReference type="NCBI Taxonomy" id="363837"/>
    <lineage>
        <taxon>Bacteria</taxon>
        <taxon>Pseudomonadati</taxon>
        <taxon>Bacteroidota</taxon>
        <taxon>Chitinophagia</taxon>
        <taxon>Chitinophagales</taxon>
        <taxon>Chitinophagaceae</taxon>
        <taxon>Chitinophaga</taxon>
    </lineage>
</organism>
<dbReference type="InterPro" id="IPR011008">
    <property type="entry name" value="Dimeric_a/b-barrel"/>
</dbReference>
<evidence type="ECO:0000313" key="2">
    <source>
        <dbReference type="EMBL" id="PSL32201.1"/>
    </source>
</evidence>
<dbReference type="Proteomes" id="UP000240978">
    <property type="component" value="Unassembled WGS sequence"/>
</dbReference>
<keyword evidence="3" id="KW-1185">Reference proteome</keyword>
<dbReference type="OrthoDB" id="9798157at2"/>
<gene>
    <name evidence="2" type="ORF">CLV42_104504</name>
</gene>
<sequence>MEDNQYYSIEIIRYNIPSSDYDTFEKAYLEAGRLLEASPYCKGYHIIKGSDEPDHYIVTIYWTSEEDHLQKFRKSEQFTGFFQLVKPFYSNIAEMKHYHPPLVNWKKQ</sequence>
<proteinExistence type="predicted"/>
<evidence type="ECO:0000313" key="3">
    <source>
        <dbReference type="Proteomes" id="UP000240978"/>
    </source>
</evidence>
<dbReference type="EMBL" id="PYGK01000004">
    <property type="protein sequence ID" value="PSL32201.1"/>
    <property type="molecule type" value="Genomic_DNA"/>
</dbReference>
<accession>A0A2P8GE15</accession>
<dbReference type="Gene3D" id="3.30.70.100">
    <property type="match status" value="1"/>
</dbReference>
<protein>
    <submittedName>
        <fullName evidence="2">Heme-degrading monooxygenase HmoA</fullName>
    </submittedName>
</protein>
<dbReference type="PROSITE" id="PS51725">
    <property type="entry name" value="ABM"/>
    <property type="match status" value="1"/>
</dbReference>
<name>A0A2P8GE15_9BACT</name>
<comment type="caution">
    <text evidence="2">The sequence shown here is derived from an EMBL/GenBank/DDBJ whole genome shotgun (WGS) entry which is preliminary data.</text>
</comment>
<dbReference type="SUPFAM" id="SSF54909">
    <property type="entry name" value="Dimeric alpha+beta barrel"/>
    <property type="match status" value="1"/>
</dbReference>
<dbReference type="Pfam" id="PF03992">
    <property type="entry name" value="ABM"/>
    <property type="match status" value="1"/>
</dbReference>